<evidence type="ECO:0000313" key="4">
    <source>
        <dbReference type="Proteomes" id="UP000054937"/>
    </source>
</evidence>
<feature type="coiled-coil region" evidence="1">
    <location>
        <begin position="145"/>
        <end position="186"/>
    </location>
</feature>
<dbReference type="OrthoDB" id="296953at2759"/>
<comment type="caution">
    <text evidence="3">The sequence shown here is derived from an EMBL/GenBank/DDBJ whole genome shotgun (WGS) entry which is preliminary data.</text>
</comment>
<protein>
    <submittedName>
        <fullName evidence="3">Uncharacterized protein</fullName>
    </submittedName>
</protein>
<sequence>MQQVSNRPVTALNINDYKNNQYIKAQNNQKNRPLTSINQREKTGQLQQQNNRQNTGSKTHLYFTQKPKSAYFQDSYNKQQQQLLLSSTMSQSRASIKTQKKIIDSSQYQQNLGDEGERLDSQQIQLQNLIKDINDKRPSQQRVPKEKLFEEAVNLNNKLSSAQRENQKLNNQLKVVEQERSKHLNLIMKVEDFIIGQKGKKLNGSFSQLFVTLKKELEDLNDLIVDEQEKEKKIKKKYIFTKQQEFEIQLANFKEQSEHIRNELMAKKKQNKRITQQIEKEMAKRQVKSGNQLQQQSHYEIQQQQKKPMKKITEADILKQQVYDQRSQLAILQEQNDLLVSKYDIEERKIKFNLLQQQKLKQDLDLQELISKQMEQDKNSQIENERKKKEMQKELEKKQQMEKNKSQDDIYNIPKKQEPILLDMKQQLILEKEQELESLEKKKAELDTMQIQRAKISNKQFQEMSEKKAHLKTVISNLEYKLEQIEEVLEEELQTLPIDHMPNFSKGAFQEMFTITNDILNKKQDNNLKKDLFYRMRIKNISFEQASRKITPDKIQLKGHGTIYDMVQILQRPPFLISNNQDALLVARYLVEDNQNDFYELNYSKSQNLDVIRSIFKNLIGYYKLYSEDEEFEIWENLSKIIQQYNNGLQQESSTFKPDYEETGILSPNLIQKVFRSVIEITPQQLDYIYLRLFEFSNKYQEMDFKLLPDIFKPGGYLNKKQRLEFQKMLQVDEARKYANQYAPESGEFVSSPTGKVANYQNQNKIQIPEHYLRQKNKNKEKQDKINKIKQEQNEKLKTQQDKLFKQNIEELSSPTRIRVSASPLKKQQIIIQ</sequence>
<feature type="compositionally biased region" description="Basic and acidic residues" evidence="2">
    <location>
        <begin position="375"/>
        <end position="408"/>
    </location>
</feature>
<feature type="coiled-coil region" evidence="1">
    <location>
        <begin position="772"/>
        <end position="802"/>
    </location>
</feature>
<gene>
    <name evidence="3" type="ORF">PPERSA_09856</name>
</gene>
<reference evidence="3 4" key="1">
    <citation type="journal article" date="2015" name="Sci. Rep.">
        <title>Genome of the facultative scuticociliatosis pathogen Pseudocohnilembus persalinus provides insight into its virulence through horizontal gene transfer.</title>
        <authorList>
            <person name="Xiong J."/>
            <person name="Wang G."/>
            <person name="Cheng J."/>
            <person name="Tian M."/>
            <person name="Pan X."/>
            <person name="Warren A."/>
            <person name="Jiang C."/>
            <person name="Yuan D."/>
            <person name="Miao W."/>
        </authorList>
    </citation>
    <scope>NUCLEOTIDE SEQUENCE [LARGE SCALE GENOMIC DNA]</scope>
    <source>
        <strain evidence="3">36N120E</strain>
    </source>
</reference>
<dbReference type="InParanoid" id="A0A0V0QTY7"/>
<dbReference type="Proteomes" id="UP000054937">
    <property type="component" value="Unassembled WGS sequence"/>
</dbReference>
<feature type="region of interest" description="Disordered" evidence="2">
    <location>
        <begin position="375"/>
        <end position="410"/>
    </location>
</feature>
<name>A0A0V0QTY7_PSEPJ</name>
<dbReference type="AlphaFoldDB" id="A0A0V0QTY7"/>
<dbReference type="EMBL" id="LDAU01000105">
    <property type="protein sequence ID" value="KRX05716.1"/>
    <property type="molecule type" value="Genomic_DNA"/>
</dbReference>
<keyword evidence="4" id="KW-1185">Reference proteome</keyword>
<evidence type="ECO:0000313" key="3">
    <source>
        <dbReference type="EMBL" id="KRX05716.1"/>
    </source>
</evidence>
<evidence type="ECO:0000256" key="1">
    <source>
        <dbReference type="SAM" id="Coils"/>
    </source>
</evidence>
<proteinExistence type="predicted"/>
<feature type="coiled-coil region" evidence="1">
    <location>
        <begin position="210"/>
        <end position="284"/>
    </location>
</feature>
<evidence type="ECO:0000256" key="2">
    <source>
        <dbReference type="SAM" id="MobiDB-lite"/>
    </source>
</evidence>
<accession>A0A0V0QTY7</accession>
<dbReference type="OMA" id="DQTKNEM"/>
<organism evidence="3 4">
    <name type="scientific">Pseudocohnilembus persalinus</name>
    <name type="common">Ciliate</name>
    <dbReference type="NCBI Taxonomy" id="266149"/>
    <lineage>
        <taxon>Eukaryota</taxon>
        <taxon>Sar</taxon>
        <taxon>Alveolata</taxon>
        <taxon>Ciliophora</taxon>
        <taxon>Intramacronucleata</taxon>
        <taxon>Oligohymenophorea</taxon>
        <taxon>Scuticociliatia</taxon>
        <taxon>Philasterida</taxon>
        <taxon>Pseudocohnilembidae</taxon>
        <taxon>Pseudocohnilembus</taxon>
    </lineage>
</organism>
<keyword evidence="1" id="KW-0175">Coiled coil</keyword>